<dbReference type="OrthoDB" id="5579731at2759"/>
<evidence type="ECO:0000313" key="3">
    <source>
        <dbReference type="EMBL" id="KAG7096664.1"/>
    </source>
</evidence>
<feature type="domain" description="BOD1/SHG1" evidence="2">
    <location>
        <begin position="9"/>
        <end position="105"/>
    </location>
</feature>
<feature type="compositionally biased region" description="Polar residues" evidence="1">
    <location>
        <begin position="141"/>
        <end position="151"/>
    </location>
</feature>
<name>A0A9P7UXU8_9AGAR</name>
<evidence type="ECO:0000256" key="1">
    <source>
        <dbReference type="SAM" id="MobiDB-lite"/>
    </source>
</evidence>
<reference evidence="3" key="1">
    <citation type="journal article" date="2021" name="Genome Biol. Evol.">
        <title>The assembled and annotated genome of the fairy-ring fungus Marasmius oreades.</title>
        <authorList>
            <person name="Hiltunen M."/>
            <person name="Ament-Velasquez S.L."/>
            <person name="Johannesson H."/>
        </authorList>
    </citation>
    <scope>NUCLEOTIDE SEQUENCE</scope>
    <source>
        <strain evidence="3">03SP1</strain>
    </source>
</reference>
<keyword evidence="4" id="KW-1185">Reference proteome</keyword>
<dbReference type="InterPro" id="IPR055264">
    <property type="entry name" value="BOD1/SHG1_dom"/>
</dbReference>
<organism evidence="3 4">
    <name type="scientific">Marasmius oreades</name>
    <name type="common">fairy-ring Marasmius</name>
    <dbReference type="NCBI Taxonomy" id="181124"/>
    <lineage>
        <taxon>Eukaryota</taxon>
        <taxon>Fungi</taxon>
        <taxon>Dikarya</taxon>
        <taxon>Basidiomycota</taxon>
        <taxon>Agaricomycotina</taxon>
        <taxon>Agaricomycetes</taxon>
        <taxon>Agaricomycetidae</taxon>
        <taxon>Agaricales</taxon>
        <taxon>Marasmiineae</taxon>
        <taxon>Marasmiaceae</taxon>
        <taxon>Marasmius</taxon>
    </lineage>
</organism>
<sequence length="236" mass="26023">MPNPTPTDILDSFKKSGEYDRLRRELLTQFQKSEGIETFKSKIEENIRQLLVSDARLRLDVMSGSFTQNTQKLLVEQVERFPTVERAVSDHAMFSDPIFIANIRGFIEGEIAENKDEKKGTGKLVGTNPNKDSPLRPGVNRPSSPTYLNENVRTDADTNRTHGNSNSNPTSESPEEIGSSTLERSQSSSQSGAPPPPLPSVQPDNSKAKMDSEMECVTTSVPDIAMQDGPGREGQE</sequence>
<evidence type="ECO:0000313" key="4">
    <source>
        <dbReference type="Proteomes" id="UP001049176"/>
    </source>
</evidence>
<comment type="caution">
    <text evidence="3">The sequence shown here is derived from an EMBL/GenBank/DDBJ whole genome shotgun (WGS) entry which is preliminary data.</text>
</comment>
<accession>A0A9P7UXU8</accession>
<dbReference type="AlphaFoldDB" id="A0A9P7UXU8"/>
<dbReference type="KEGG" id="more:E1B28_004079"/>
<protein>
    <recommendedName>
        <fullName evidence="2">BOD1/SHG1 domain-containing protein</fullName>
    </recommendedName>
</protein>
<dbReference type="GeneID" id="66073155"/>
<dbReference type="Pfam" id="PF05205">
    <property type="entry name" value="COMPASS-Shg1"/>
    <property type="match status" value="1"/>
</dbReference>
<dbReference type="Proteomes" id="UP001049176">
    <property type="component" value="Chromosome 2"/>
</dbReference>
<proteinExistence type="predicted"/>
<dbReference type="EMBL" id="CM032182">
    <property type="protein sequence ID" value="KAG7096664.1"/>
    <property type="molecule type" value="Genomic_DNA"/>
</dbReference>
<feature type="region of interest" description="Disordered" evidence="1">
    <location>
        <begin position="117"/>
        <end position="236"/>
    </location>
</feature>
<feature type="compositionally biased region" description="Low complexity" evidence="1">
    <location>
        <begin position="179"/>
        <end position="192"/>
    </location>
</feature>
<dbReference type="RefSeq" id="XP_043013134.1">
    <property type="nucleotide sequence ID" value="XM_043148535.1"/>
</dbReference>
<evidence type="ECO:0000259" key="2">
    <source>
        <dbReference type="Pfam" id="PF05205"/>
    </source>
</evidence>
<gene>
    <name evidence="3" type="ORF">E1B28_004079</name>
</gene>